<feature type="domain" description="Peptidase M16 N-terminal" evidence="9">
    <location>
        <begin position="112"/>
        <end position="256"/>
    </location>
</feature>
<dbReference type="GO" id="GO:0006627">
    <property type="term" value="P:protein processing involved in protein targeting to mitochondrion"/>
    <property type="evidence" value="ECO:0007669"/>
    <property type="project" value="EnsemblFungi"/>
</dbReference>
<proteinExistence type="inferred from homology"/>
<dbReference type="FunCoup" id="A5E2A7">
    <property type="interactions" value="1018"/>
</dbReference>
<keyword evidence="5" id="KW-0496">Mitochondrion</keyword>
<evidence type="ECO:0000256" key="6">
    <source>
        <dbReference type="ARBA" id="ARBA00030006"/>
    </source>
</evidence>
<gene>
    <name evidence="11" type="ORF">LELG_03744</name>
</gene>
<keyword evidence="8" id="KW-0812">Transmembrane</keyword>
<evidence type="ECO:0000256" key="4">
    <source>
        <dbReference type="ARBA" id="ARBA00022946"/>
    </source>
</evidence>
<sequence>MRDQSYYQDIFKLSRSLALTNFSFFFSSFLSYIPPSLLPSFPFSFFIPSSVFNSYSPILHYLSAFNHIMLSSSLRLKSGSLLISKRLYASNATTATPPHIEMTTLNNGLRLVTDSTPGHFSALGAFVDGGSRYEDPTKPGLSHIQDRLAWKSTEKYTGLQMLENLRMLGGNYMGSAQRESLIFQASVFNKDVGLMLDLIAQTIRSPKITDQELLEVLQTVDYEVQELEHKHELNLPEELHGVAYKNNTLGNPLFIPKERIPLIEKSDVLAYHTKFFQPHNIVIAMVGVPHEEALKLVMNNFGDWKSEVAKPDRGVVNYTGGEVALPHRKPFYANLPELYHMQIGFETTGLLDDDLYALATLQKLLGGGSSFSAGGPGKGMFSRLYTQVLNKYPFVENCMCFNHSYLDSGIFGITVSVVPEAGHLSSQIISNELAQLLEESVSSGGMNEKEVKRAKNQLTSSVLMNVESRLAKLEDLGRQIQCQGKITTIDEMVEKINRVSMKDLRSVAEKVFTGNVKTSGTSTGMPSVVMQGEREAFGDVEFILRKYGLGKYTGPEITDPRDFSAKKTRWF</sequence>
<evidence type="ECO:0000256" key="2">
    <source>
        <dbReference type="ARBA" id="ARBA00004305"/>
    </source>
</evidence>
<evidence type="ECO:0000313" key="11">
    <source>
        <dbReference type="EMBL" id="EDK45565.1"/>
    </source>
</evidence>
<dbReference type="PANTHER" id="PTHR11851:SF49">
    <property type="entry name" value="MITOCHONDRIAL-PROCESSING PEPTIDASE SUBUNIT ALPHA"/>
    <property type="match status" value="1"/>
</dbReference>
<comment type="similarity">
    <text evidence="3">Belongs to the peptidase M16 family.</text>
</comment>
<protein>
    <recommendedName>
        <fullName evidence="6">Alpha-MPP</fullName>
    </recommendedName>
    <alternativeName>
        <fullName evidence="7">Inactive zinc metalloprotease alpha</fullName>
    </alternativeName>
</protein>
<feature type="domain" description="Peptidase M16 C-terminal" evidence="10">
    <location>
        <begin position="265"/>
        <end position="458"/>
    </location>
</feature>
<dbReference type="InParanoid" id="A5E2A7"/>
<dbReference type="VEuPathDB" id="FungiDB:LELG_03744"/>
<dbReference type="Pfam" id="PF05193">
    <property type="entry name" value="Peptidase_M16_C"/>
    <property type="match status" value="1"/>
</dbReference>
<comment type="function">
    <text evidence="1">Substrate recognition and binding subunit of the essential mitochondrial processing protease (MPP), which cleaves the mitochondrial sequence off newly imported precursors proteins.</text>
</comment>
<dbReference type="InterPro" id="IPR011765">
    <property type="entry name" value="Pept_M16_N"/>
</dbReference>
<evidence type="ECO:0000256" key="1">
    <source>
        <dbReference type="ARBA" id="ARBA00002123"/>
    </source>
</evidence>
<dbReference type="Gene3D" id="3.30.830.10">
    <property type="entry name" value="Metalloenzyme, LuxS/M16 peptidase-like"/>
    <property type="match status" value="2"/>
</dbReference>
<comment type="subcellular location">
    <subcellularLocation>
        <location evidence="2">Mitochondrion matrix</location>
    </subcellularLocation>
</comment>
<dbReference type="eggNOG" id="KOG2067">
    <property type="taxonomic scope" value="Eukaryota"/>
</dbReference>
<accession>A5E2A7</accession>
<dbReference type="OMA" id="LKYHHSP"/>
<dbReference type="GeneID" id="5231930"/>
<dbReference type="OrthoDB" id="277191at2759"/>
<keyword evidence="4" id="KW-0809">Transit peptide</keyword>
<evidence type="ECO:0000256" key="8">
    <source>
        <dbReference type="SAM" id="Phobius"/>
    </source>
</evidence>
<dbReference type="InterPro" id="IPR011249">
    <property type="entry name" value="Metalloenz_LuxS/M16"/>
</dbReference>
<dbReference type="EMBL" id="CH981528">
    <property type="protein sequence ID" value="EDK45565.1"/>
    <property type="molecule type" value="Genomic_DNA"/>
</dbReference>
<dbReference type="PANTHER" id="PTHR11851">
    <property type="entry name" value="METALLOPROTEASE"/>
    <property type="match status" value="1"/>
</dbReference>
<dbReference type="KEGG" id="lel:PVL30_004572"/>
<dbReference type="InterPro" id="IPR007863">
    <property type="entry name" value="Peptidase_M16_C"/>
</dbReference>
<evidence type="ECO:0000256" key="3">
    <source>
        <dbReference type="ARBA" id="ARBA00007261"/>
    </source>
</evidence>
<dbReference type="AlphaFoldDB" id="A5E2A7"/>
<dbReference type="Pfam" id="PF00675">
    <property type="entry name" value="Peptidase_M16"/>
    <property type="match status" value="1"/>
</dbReference>
<keyword evidence="12" id="KW-1185">Reference proteome</keyword>
<dbReference type="InterPro" id="IPR050361">
    <property type="entry name" value="MPP/UQCRC_Complex"/>
</dbReference>
<feature type="transmembrane region" description="Helical" evidence="8">
    <location>
        <begin position="21"/>
        <end position="38"/>
    </location>
</feature>
<dbReference type="GO" id="GO:0017087">
    <property type="term" value="C:mitochondrial processing peptidase complex"/>
    <property type="evidence" value="ECO:0007669"/>
    <property type="project" value="EnsemblFungi"/>
</dbReference>
<dbReference type="SUPFAM" id="SSF63411">
    <property type="entry name" value="LuxS/MPP-like metallohydrolase"/>
    <property type="match status" value="2"/>
</dbReference>
<evidence type="ECO:0000256" key="5">
    <source>
        <dbReference type="ARBA" id="ARBA00023128"/>
    </source>
</evidence>
<dbReference type="GO" id="GO:0061133">
    <property type="term" value="F:endopeptidase activator activity"/>
    <property type="evidence" value="ECO:0007669"/>
    <property type="project" value="EnsemblFungi"/>
</dbReference>
<dbReference type="Proteomes" id="UP000001996">
    <property type="component" value="Unassembled WGS sequence"/>
</dbReference>
<organism evidence="11 12">
    <name type="scientific">Lodderomyces elongisporus (strain ATCC 11503 / CBS 2605 / JCM 1781 / NBRC 1676 / NRRL YB-4239)</name>
    <name type="common">Yeast</name>
    <name type="synonym">Saccharomyces elongisporus</name>
    <dbReference type="NCBI Taxonomy" id="379508"/>
    <lineage>
        <taxon>Eukaryota</taxon>
        <taxon>Fungi</taxon>
        <taxon>Dikarya</taxon>
        <taxon>Ascomycota</taxon>
        <taxon>Saccharomycotina</taxon>
        <taxon>Pichiomycetes</taxon>
        <taxon>Debaryomycetaceae</taxon>
        <taxon>Candida/Lodderomyces clade</taxon>
        <taxon>Lodderomyces</taxon>
    </lineage>
</organism>
<dbReference type="GO" id="GO:0004222">
    <property type="term" value="F:metalloendopeptidase activity"/>
    <property type="evidence" value="ECO:0007669"/>
    <property type="project" value="EnsemblFungi"/>
</dbReference>
<dbReference type="STRING" id="379508.A5E2A7"/>
<dbReference type="FunFam" id="3.30.830.10:FF:000023">
    <property type="entry name" value="Mitochondrial processing peptidase alpha subunit"/>
    <property type="match status" value="1"/>
</dbReference>
<dbReference type="GO" id="GO:0046872">
    <property type="term" value="F:metal ion binding"/>
    <property type="evidence" value="ECO:0007669"/>
    <property type="project" value="InterPro"/>
</dbReference>
<evidence type="ECO:0000259" key="9">
    <source>
        <dbReference type="Pfam" id="PF00675"/>
    </source>
</evidence>
<dbReference type="HOGENOM" id="CLU_009902_5_2_1"/>
<keyword evidence="8" id="KW-0472">Membrane</keyword>
<evidence type="ECO:0000256" key="7">
    <source>
        <dbReference type="ARBA" id="ARBA00032315"/>
    </source>
</evidence>
<reference evidence="11 12" key="1">
    <citation type="journal article" date="2009" name="Nature">
        <title>Evolution of pathogenicity and sexual reproduction in eight Candida genomes.</title>
        <authorList>
            <person name="Butler G."/>
            <person name="Rasmussen M.D."/>
            <person name="Lin M.F."/>
            <person name="Santos M.A."/>
            <person name="Sakthikumar S."/>
            <person name="Munro C.A."/>
            <person name="Rheinbay E."/>
            <person name="Grabherr M."/>
            <person name="Forche A."/>
            <person name="Reedy J.L."/>
            <person name="Agrafioti I."/>
            <person name="Arnaud M.B."/>
            <person name="Bates S."/>
            <person name="Brown A.J."/>
            <person name="Brunke S."/>
            <person name="Costanzo M.C."/>
            <person name="Fitzpatrick D.A."/>
            <person name="de Groot P.W."/>
            <person name="Harris D."/>
            <person name="Hoyer L.L."/>
            <person name="Hube B."/>
            <person name="Klis F.M."/>
            <person name="Kodira C."/>
            <person name="Lennard N."/>
            <person name="Logue M.E."/>
            <person name="Martin R."/>
            <person name="Neiman A.M."/>
            <person name="Nikolaou E."/>
            <person name="Quail M.A."/>
            <person name="Quinn J."/>
            <person name="Santos M.C."/>
            <person name="Schmitzberger F.F."/>
            <person name="Sherlock G."/>
            <person name="Shah P."/>
            <person name="Silverstein K.A."/>
            <person name="Skrzypek M.S."/>
            <person name="Soll D."/>
            <person name="Staggs R."/>
            <person name="Stansfield I."/>
            <person name="Stumpf M.P."/>
            <person name="Sudbery P.E."/>
            <person name="Srikantha T."/>
            <person name="Zeng Q."/>
            <person name="Berman J."/>
            <person name="Berriman M."/>
            <person name="Heitman J."/>
            <person name="Gow N.A."/>
            <person name="Lorenz M.C."/>
            <person name="Birren B.W."/>
            <person name="Kellis M."/>
            <person name="Cuomo C.A."/>
        </authorList>
    </citation>
    <scope>NUCLEOTIDE SEQUENCE [LARGE SCALE GENOMIC DNA]</scope>
    <source>
        <strain evidence="12">ATCC 11503 / BCRC 21390 / CBS 2605 / JCM 1781 / NBRC 1676 / NRRL YB-4239</strain>
    </source>
</reference>
<evidence type="ECO:0000313" key="12">
    <source>
        <dbReference type="Proteomes" id="UP000001996"/>
    </source>
</evidence>
<evidence type="ECO:0000259" key="10">
    <source>
        <dbReference type="Pfam" id="PF05193"/>
    </source>
</evidence>
<keyword evidence="8" id="KW-1133">Transmembrane helix</keyword>
<name>A5E2A7_LODEL</name>